<evidence type="ECO:0000313" key="3">
    <source>
        <dbReference type="Proteomes" id="UP000679126"/>
    </source>
</evidence>
<sequence>MGKNIKETDLLDWEESVAIRKDLLPKWVRILLAIATLYLMYGLFNNCWLLFRQFTLLSGSGLGLFAMVPVAVFIIVKILLIKACIGMFMEKEKAVASAISMLYIQLVAEILGVIGQFMTYYRYDLLVSSLIYFAVSELIELAVYIILIWQLRKVKTQWPLASPSRKIL</sequence>
<dbReference type="Proteomes" id="UP000679126">
    <property type="component" value="Unassembled WGS sequence"/>
</dbReference>
<keyword evidence="1" id="KW-0472">Membrane</keyword>
<organism evidence="2 3">
    <name type="scientific">Chitinophaga chungangae</name>
    <dbReference type="NCBI Taxonomy" id="2821488"/>
    <lineage>
        <taxon>Bacteria</taxon>
        <taxon>Pseudomonadati</taxon>
        <taxon>Bacteroidota</taxon>
        <taxon>Chitinophagia</taxon>
        <taxon>Chitinophagales</taxon>
        <taxon>Chitinophagaceae</taxon>
        <taxon>Chitinophaga</taxon>
    </lineage>
</organism>
<comment type="caution">
    <text evidence="2">The sequence shown here is derived from an EMBL/GenBank/DDBJ whole genome shotgun (WGS) entry which is preliminary data.</text>
</comment>
<keyword evidence="1" id="KW-1133">Transmembrane helix</keyword>
<dbReference type="EMBL" id="JAGHKP010000001">
    <property type="protein sequence ID" value="MBO9151830.1"/>
    <property type="molecule type" value="Genomic_DNA"/>
</dbReference>
<feature type="transmembrane region" description="Helical" evidence="1">
    <location>
        <begin position="57"/>
        <end position="80"/>
    </location>
</feature>
<reference evidence="3" key="1">
    <citation type="submission" date="2021-03" db="EMBL/GenBank/DDBJ databases">
        <title>Assistant Professor.</title>
        <authorList>
            <person name="Huq M.A."/>
        </authorList>
    </citation>
    <scope>NUCLEOTIDE SEQUENCE [LARGE SCALE GENOMIC DNA]</scope>
    <source>
        <strain evidence="3">MAH-28</strain>
    </source>
</reference>
<feature type="transmembrane region" description="Helical" evidence="1">
    <location>
        <begin position="30"/>
        <end position="51"/>
    </location>
</feature>
<keyword evidence="1" id="KW-0812">Transmembrane</keyword>
<evidence type="ECO:0000313" key="2">
    <source>
        <dbReference type="EMBL" id="MBO9151830.1"/>
    </source>
</evidence>
<evidence type="ECO:0000256" key="1">
    <source>
        <dbReference type="SAM" id="Phobius"/>
    </source>
</evidence>
<proteinExistence type="predicted"/>
<feature type="transmembrane region" description="Helical" evidence="1">
    <location>
        <begin position="101"/>
        <end position="123"/>
    </location>
</feature>
<accession>A0ABS3YAX7</accession>
<keyword evidence="3" id="KW-1185">Reference proteome</keyword>
<name>A0ABS3YAX7_9BACT</name>
<protein>
    <submittedName>
        <fullName evidence="2">Uncharacterized protein</fullName>
    </submittedName>
</protein>
<feature type="transmembrane region" description="Helical" evidence="1">
    <location>
        <begin position="129"/>
        <end position="149"/>
    </location>
</feature>
<dbReference type="RefSeq" id="WP_209144405.1">
    <property type="nucleotide sequence ID" value="NZ_JAGHKP010000001.1"/>
</dbReference>
<gene>
    <name evidence="2" type="ORF">J7I43_06395</name>
</gene>